<gene>
    <name evidence="1" type="ORF">ETSY1_07460</name>
</gene>
<name>W4LTQ3_ENTF1</name>
<accession>W4LTQ3</accession>
<dbReference type="AlphaFoldDB" id="W4LTQ3"/>
<evidence type="ECO:0008006" key="3">
    <source>
        <dbReference type="Google" id="ProtNLM"/>
    </source>
</evidence>
<dbReference type="Gene3D" id="3.30.160.250">
    <property type="match status" value="1"/>
</dbReference>
<dbReference type="Proteomes" id="UP000019141">
    <property type="component" value="Unassembled WGS sequence"/>
</dbReference>
<organism evidence="1 2">
    <name type="scientific">Entotheonella factor</name>
    <dbReference type="NCBI Taxonomy" id="1429438"/>
    <lineage>
        <taxon>Bacteria</taxon>
        <taxon>Pseudomonadati</taxon>
        <taxon>Nitrospinota/Tectimicrobiota group</taxon>
        <taxon>Candidatus Tectimicrobiota</taxon>
        <taxon>Candidatus Entotheonellia</taxon>
        <taxon>Candidatus Entotheonellales</taxon>
        <taxon>Candidatus Entotheonellaceae</taxon>
        <taxon>Candidatus Entotheonella</taxon>
    </lineage>
</organism>
<dbReference type="EMBL" id="AZHW01000233">
    <property type="protein sequence ID" value="ETX01429.1"/>
    <property type="molecule type" value="Genomic_DNA"/>
</dbReference>
<dbReference type="SUPFAM" id="SSF143100">
    <property type="entry name" value="TTHA1013/TTHA0281-like"/>
    <property type="match status" value="1"/>
</dbReference>
<sequence length="72" mass="8269">MRNEFTAVFAKAEEGGYWAFTLELPAYGQGETIEDCRKDLITMVQSVLDDQRETQRKEVSEDAWEETIVVHG</sequence>
<protein>
    <recommendedName>
        <fullName evidence="3">HicB-like antitoxin of toxin-antitoxin system domain-containing protein</fullName>
    </recommendedName>
</protein>
<comment type="caution">
    <text evidence="1">The sequence shown here is derived from an EMBL/GenBank/DDBJ whole genome shotgun (WGS) entry which is preliminary data.</text>
</comment>
<proteinExistence type="predicted"/>
<dbReference type="InterPro" id="IPR035069">
    <property type="entry name" value="TTHA1013/TTHA0281-like"/>
</dbReference>
<evidence type="ECO:0000313" key="1">
    <source>
        <dbReference type="EMBL" id="ETX01429.1"/>
    </source>
</evidence>
<evidence type="ECO:0000313" key="2">
    <source>
        <dbReference type="Proteomes" id="UP000019141"/>
    </source>
</evidence>
<keyword evidence="2" id="KW-1185">Reference proteome</keyword>
<dbReference type="HOGENOM" id="CLU_114047_7_0_7"/>
<reference evidence="1 2" key="1">
    <citation type="journal article" date="2014" name="Nature">
        <title>An environmental bacterial taxon with a large and distinct metabolic repertoire.</title>
        <authorList>
            <person name="Wilson M.C."/>
            <person name="Mori T."/>
            <person name="Ruckert C."/>
            <person name="Uria A.R."/>
            <person name="Helf M.J."/>
            <person name="Takada K."/>
            <person name="Gernert C."/>
            <person name="Steffens U.A."/>
            <person name="Heycke N."/>
            <person name="Schmitt S."/>
            <person name="Rinke C."/>
            <person name="Helfrich E.J."/>
            <person name="Brachmann A.O."/>
            <person name="Gurgui C."/>
            <person name="Wakimoto T."/>
            <person name="Kracht M."/>
            <person name="Crusemann M."/>
            <person name="Hentschel U."/>
            <person name="Abe I."/>
            <person name="Matsunaga S."/>
            <person name="Kalinowski J."/>
            <person name="Takeyama H."/>
            <person name="Piel J."/>
        </authorList>
    </citation>
    <scope>NUCLEOTIDE SEQUENCE [LARGE SCALE GENOMIC DNA]</scope>
    <source>
        <strain evidence="2">TSY1</strain>
    </source>
</reference>